<evidence type="ECO:0000313" key="2">
    <source>
        <dbReference type="EMBL" id="KKO74540.1"/>
    </source>
</evidence>
<dbReference type="VEuPathDB" id="MicrosporidiaDB:AAJ76_610005823"/>
<sequence>MITRVNLKRKNKKNEKNTTQEQNEKNTTQNTLKEISIEDLNYKKKLILENLHKRLTDFFDKIPRNILDLPILSVHHSYEGDCKLVDNNKKLKRESTVSLTFGEEFTFDGKVFLDSKGKIKNNSLDTNLKELLINAKKIADKMGKDMSVFIE</sequence>
<dbReference type="Proteomes" id="UP000034350">
    <property type="component" value="Unassembled WGS sequence"/>
</dbReference>
<gene>
    <name evidence="2" type="ORF">AAJ76_610005823</name>
</gene>
<name>A0A0F9WCH6_9MICR</name>
<feature type="compositionally biased region" description="Basic residues" evidence="1">
    <location>
        <begin position="1"/>
        <end position="13"/>
    </location>
</feature>
<proteinExistence type="predicted"/>
<dbReference type="GeneID" id="36321103"/>
<feature type="compositionally biased region" description="Basic and acidic residues" evidence="1">
    <location>
        <begin position="14"/>
        <end position="24"/>
    </location>
</feature>
<organism evidence="2 3">
    <name type="scientific">Vairimorpha ceranae</name>
    <dbReference type="NCBI Taxonomy" id="40302"/>
    <lineage>
        <taxon>Eukaryota</taxon>
        <taxon>Fungi</taxon>
        <taxon>Fungi incertae sedis</taxon>
        <taxon>Microsporidia</taxon>
        <taxon>Nosematidae</taxon>
        <taxon>Vairimorpha</taxon>
    </lineage>
</organism>
<dbReference type="RefSeq" id="XP_024330282.1">
    <property type="nucleotide sequence ID" value="XM_024476152.1"/>
</dbReference>
<keyword evidence="3" id="KW-1185">Reference proteome</keyword>
<dbReference type="VEuPathDB" id="MicrosporidiaDB:G9O61_00g002660"/>
<comment type="caution">
    <text evidence="2">The sequence shown here is derived from an EMBL/GenBank/DDBJ whole genome shotgun (WGS) entry which is preliminary data.</text>
</comment>
<feature type="region of interest" description="Disordered" evidence="1">
    <location>
        <begin position="1"/>
        <end position="28"/>
    </location>
</feature>
<protein>
    <submittedName>
        <fullName evidence="2">Uncharacterized protein</fullName>
    </submittedName>
</protein>
<accession>A0A0F9WCH6</accession>
<evidence type="ECO:0000313" key="3">
    <source>
        <dbReference type="Proteomes" id="UP000034350"/>
    </source>
</evidence>
<evidence type="ECO:0000256" key="1">
    <source>
        <dbReference type="SAM" id="MobiDB-lite"/>
    </source>
</evidence>
<dbReference type="AlphaFoldDB" id="A0A0F9WCH6"/>
<reference evidence="2 3" key="1">
    <citation type="journal article" date="2015" name="Environ. Microbiol.">
        <title>Genome analyses suggest the presence of polyploidy and recent human-driven expansions in eight global populations of the honeybee pathogen Nosema ceranae.</title>
        <authorList>
            <person name="Pelin A."/>
            <person name="Selman M."/>
            <person name="Aris-Brosou S."/>
            <person name="Farinelli L."/>
            <person name="Corradi N."/>
        </authorList>
    </citation>
    <scope>NUCLEOTIDE SEQUENCE [LARGE SCALE GENOMIC DNA]</scope>
    <source>
        <strain evidence="2 3">PA08 1199</strain>
    </source>
</reference>
<dbReference type="EMBL" id="JPQZ01000061">
    <property type="protein sequence ID" value="KKO74540.1"/>
    <property type="molecule type" value="Genomic_DNA"/>
</dbReference>